<evidence type="ECO:0000256" key="1">
    <source>
        <dbReference type="SAM" id="MobiDB-lite"/>
    </source>
</evidence>
<accession>A0A9N8HI53</accession>
<organism evidence="2 3">
    <name type="scientific">Seminavis robusta</name>
    <dbReference type="NCBI Taxonomy" id="568900"/>
    <lineage>
        <taxon>Eukaryota</taxon>
        <taxon>Sar</taxon>
        <taxon>Stramenopiles</taxon>
        <taxon>Ochrophyta</taxon>
        <taxon>Bacillariophyta</taxon>
        <taxon>Bacillariophyceae</taxon>
        <taxon>Bacillariophycidae</taxon>
        <taxon>Naviculales</taxon>
        <taxon>Naviculaceae</taxon>
        <taxon>Seminavis</taxon>
    </lineage>
</organism>
<dbReference type="Proteomes" id="UP001153069">
    <property type="component" value="Unassembled WGS sequence"/>
</dbReference>
<name>A0A9N8HI53_9STRA</name>
<keyword evidence="3" id="KW-1185">Reference proteome</keyword>
<evidence type="ECO:0008006" key="4">
    <source>
        <dbReference type="Google" id="ProtNLM"/>
    </source>
</evidence>
<proteinExistence type="predicted"/>
<evidence type="ECO:0000313" key="2">
    <source>
        <dbReference type="EMBL" id="CAB9516053.1"/>
    </source>
</evidence>
<sequence>MSAITGVDAMEDAIMAEAEAQFSPLDYLSNETLSYVLSFCDFGSAVQFCRGINRSLRQDFRQGDHFLWKDMFHRQCFSMPLLAHSSEAVPMFDFLEETRKRRQLARNLLAPKKKKKGTLPARSRCFNLPNRMFHFVPVTPDGLVAEWDDPPPVDFGCDSFILTSPACGGEMVSLDPFHGTLVVHESCLNNAVSSDEAMMEQAVMEAANLFPGNRENRGCGDTTTQIKKDPSQVLFCLENDIDVDACFPPLHDGGHDGAEIDVGYHGIDSKCLLNERTGALEGTMIAVGRMITRETGTQLNGVIEQVVTELLTWERRKDTAKSGSKRNTNSHEFGARKLCRFPWSFRTIDVCATHNRVYVSFDSNDGPSAETNLGSNSHVSRSTVVVYPLVSYPTHTFGMRSSEASSGGCRTNYQEPECFIHCRAKVSSLSVDPTGETLMVGTEAGTCEVWKIHSDKCGKARAKRAAIVNIKSSMSKALRNSREESNDNNNQRLDDDSSRMERTLLTILNRPKIVSFHHASHCPFAKCGFVTLQHSATDGSSLLLWHKAKDSSSSNDAYRIVSMINLPLSGITRAPRVTYDGRRILVFGQDHIGLIVLVYQVLASFEDVSLFKDATLEEASGGVYNLTNPSRVRFANRIRHAALGGLQYYDSIHMTCNDRYIVVNTKTGNLLGESTSPCAEGLLVIDLQD</sequence>
<gene>
    <name evidence="2" type="ORF">SEMRO_757_G197970.1</name>
</gene>
<dbReference type="EMBL" id="CAICTM010000756">
    <property type="protein sequence ID" value="CAB9516053.1"/>
    <property type="molecule type" value="Genomic_DNA"/>
</dbReference>
<protein>
    <recommendedName>
        <fullName evidence="4">F-box domain-containing protein</fullName>
    </recommendedName>
</protein>
<dbReference type="OrthoDB" id="47689at2759"/>
<reference evidence="2" key="1">
    <citation type="submission" date="2020-06" db="EMBL/GenBank/DDBJ databases">
        <authorList>
            <consortium name="Plant Systems Biology data submission"/>
        </authorList>
    </citation>
    <scope>NUCLEOTIDE SEQUENCE</scope>
    <source>
        <strain evidence="2">D6</strain>
    </source>
</reference>
<feature type="region of interest" description="Disordered" evidence="1">
    <location>
        <begin position="476"/>
        <end position="497"/>
    </location>
</feature>
<evidence type="ECO:0000313" key="3">
    <source>
        <dbReference type="Proteomes" id="UP001153069"/>
    </source>
</evidence>
<comment type="caution">
    <text evidence="2">The sequence shown here is derived from an EMBL/GenBank/DDBJ whole genome shotgun (WGS) entry which is preliminary data.</text>
</comment>
<dbReference type="AlphaFoldDB" id="A0A9N8HI53"/>